<gene>
    <name evidence="1" type="ORF">VCUG_00491</name>
</gene>
<reference evidence="2" key="1">
    <citation type="submission" date="2011-03" db="EMBL/GenBank/DDBJ databases">
        <title>The genome sequence of Vavraia culicis strain floridensis.</title>
        <authorList>
            <consortium name="The Broad Institute Genome Sequencing Platform"/>
            <person name="Cuomo C."/>
            <person name="Becnel J."/>
            <person name="Sanscrainte N."/>
            <person name="Young S.K."/>
            <person name="Zeng Q."/>
            <person name="Gargeya S."/>
            <person name="Fitzgerald M."/>
            <person name="Haas B."/>
            <person name="Abouelleil A."/>
            <person name="Alvarado L."/>
            <person name="Arachchi H.M."/>
            <person name="Berlin A."/>
            <person name="Chapman S.B."/>
            <person name="Gearin G."/>
            <person name="Goldberg J."/>
            <person name="Griggs A."/>
            <person name="Gujja S."/>
            <person name="Hansen M."/>
            <person name="Heiman D."/>
            <person name="Howarth C."/>
            <person name="Larimer J."/>
            <person name="Lui A."/>
            <person name="MacDonald P.J.P."/>
            <person name="McCowen C."/>
            <person name="Montmayeur A."/>
            <person name="Murphy C."/>
            <person name="Neiman D."/>
            <person name="Pearson M."/>
            <person name="Priest M."/>
            <person name="Roberts A."/>
            <person name="Saif S."/>
            <person name="Shea T."/>
            <person name="Sisk P."/>
            <person name="Stolte C."/>
            <person name="Sykes S."/>
            <person name="Wortman J."/>
            <person name="Nusbaum C."/>
            <person name="Birren B."/>
        </authorList>
    </citation>
    <scope>NUCLEOTIDE SEQUENCE [LARGE SCALE GENOMIC DNA]</scope>
    <source>
        <strain evidence="2">floridensis</strain>
    </source>
</reference>
<sequence length="1510" mass="171343">MEDVRSMNRSLCCVSDVFVRWILWFNGEGEQNESSTIVCDDLKDVNLSDIKGTSLSSEFEIADYDTINDSLHVFRSEVEGCSSDHHRCRYRTIKIHVAKSLFMKVVHLTAVSDAKFPDMELYAVIRHLWLIIRNKSPFLRVFAQQLLNDHELNNRLEAVHREVELNANQQTTHRKEAFFYDKLRDVVLEMSNSISLSVSDQFGSAAIASCNSKAKPLVCASLQHIDRFFKPRYMRMDGYFLINNHDCLCRVYEDLSSGFGLTVDVDFSDVFYDVQKNHSDKMVSIKIIAEKLSKTFNFRFFTFDCLEVCILRLAGVLEGLRFGNVQDKQMHIYYRESVFSSDMEMPSNLKVLSIVESKISCNLILPNSLEAITLEKVEIAENYELRVADACKRISIIGNAGRVRIPYVDRIFKSRFYRYSTVELLRSDNVIEKLTVIDATLPDCKIEVPENIREITLKRIRMDGKRPMILPKNIKKITIEDFKGNIRVHGLTFDIPLMCMLSAGSFCCSKTIENEELFEISISKAYISRSICFLPGVSTVNMSRVYINTDDLLNLNRNIKEVSLHNCASGRICFESMPYFHQILLGFGCVPPSVLSMFHFVMPGQNFRFSRLNGKETYRLFISDFKIRETTQFGPEVEEFEFHDVIVSSSDYVAIDRSFKKLALNGCEGRFKIPGIFSDSESRTIEMKIGVNRLVIAKTAEDSYDVLVCFCSFRKLTIEMNIATAEFYDTTVIDSLLITGQRCENLILDQFTGPISIPNVTSFKKIELSRLEQLDMSSNACTLLDKSEAMHFTSCNDPMSSSNARRTSPEFGESAASTNISAVLSDRCADICVLKCSIPINITGVLRNAATNMSPLRVMPTDEFELVSSSPENLTKLELVGNRIHGMWRVEKDVSFLSLSKVSSEEGSALYLNDGLESIRVHCSQLSIDATNAKNLRAITLINATSLVYNPSIHVSLSYLSVQEMTVSCNVDLTPCLHTFMLTRSTLTPGFVIRVNEHISHLSISKFIGVIDMSGVAGLGEMKMNDQHELYFDRRAVGKDGGSLHIVNCEFEKDVTFPDDLKNIRLKCIRTAPGVSLTLGQGCECLKLNSSTASVDFSRALRLKKIILKKMSLHVLKSLLAKSTTIEILVLQDMTIEEQVVFPSNLRTIVLQDVRVVVCSQLSFNQECIEVCFCRCIGTYDLSKIEKLEVLSLTPELNNKSMFRMKLPSLKSLRKLDVAYNLNNDCLTSDLFKSTSLESLTIRSLNYSKKHSRYPLLSFVIHDLYDFSGKNPWSARKLARYQLGPGRFQMHNANLLNLKMDIAMSEIFTFGLRNKLKYLNLVGCGLDEENIKALKEFASLQVLVIDCAFFGKELVENIPNQLETLEVVNRKIFDSLCENRCKMSSETFGALRECESIRHLVFTGCIAKCERIFSCLPLNLESLKIANFCAEDIELPAVNGKKIVIKRLTLVLDDPDCYPPVLIDNNPMKRQYYEVFDCLRDVIEFNELVDLMLEASGRCVSLDKETYRIK</sequence>
<evidence type="ECO:0000313" key="1">
    <source>
        <dbReference type="EMBL" id="ELA48068.1"/>
    </source>
</evidence>
<evidence type="ECO:0000313" key="2">
    <source>
        <dbReference type="Proteomes" id="UP000011081"/>
    </source>
</evidence>
<dbReference type="EMBL" id="GL877408">
    <property type="protein sequence ID" value="ELA48068.1"/>
    <property type="molecule type" value="Genomic_DNA"/>
</dbReference>
<dbReference type="GeneID" id="19878378"/>
<dbReference type="HOGENOM" id="CLU_004199_2_0_1"/>
<dbReference type="VEuPathDB" id="MicrosporidiaDB:VCUG_00491"/>
<accession>L2GXP1</accession>
<name>L2GXP1_VAVCU</name>
<organism evidence="1 2">
    <name type="scientific">Vavraia culicis (isolate floridensis)</name>
    <name type="common">Microsporidian parasite</name>
    <dbReference type="NCBI Taxonomy" id="948595"/>
    <lineage>
        <taxon>Eukaryota</taxon>
        <taxon>Fungi</taxon>
        <taxon>Fungi incertae sedis</taxon>
        <taxon>Microsporidia</taxon>
        <taxon>Pleistophoridae</taxon>
        <taxon>Vavraia</taxon>
    </lineage>
</organism>
<keyword evidence="2" id="KW-1185">Reference proteome</keyword>
<dbReference type="Gene3D" id="3.80.10.10">
    <property type="entry name" value="Ribonuclease Inhibitor"/>
    <property type="match status" value="1"/>
</dbReference>
<dbReference type="SUPFAM" id="SSF52058">
    <property type="entry name" value="L domain-like"/>
    <property type="match status" value="1"/>
</dbReference>
<dbReference type="RefSeq" id="XP_008073512.1">
    <property type="nucleotide sequence ID" value="XM_008075321.1"/>
</dbReference>
<evidence type="ECO:0008006" key="3">
    <source>
        <dbReference type="Google" id="ProtNLM"/>
    </source>
</evidence>
<dbReference type="Proteomes" id="UP000011081">
    <property type="component" value="Unassembled WGS sequence"/>
</dbReference>
<dbReference type="InterPro" id="IPR032675">
    <property type="entry name" value="LRR_dom_sf"/>
</dbReference>
<proteinExistence type="predicted"/>
<dbReference type="OMA" id="NNPMKRQ"/>
<dbReference type="InParanoid" id="L2GXP1"/>
<dbReference type="OrthoDB" id="10474014at2759"/>
<protein>
    <recommendedName>
        <fullName evidence="3">LRR containing protein</fullName>
    </recommendedName>
</protein>